<sequence>MSTPTTPTRSKRDIPDSSPTTRIQHSLFDGLTGMIAAIEDTEPIEPVKETLEKMKDSHHRIGPANPLQGSQTSIECHAGFTASWDAAHLWQPPEGPEVHLSASTMTILRRMHDAKFWRRDSSETLSRTLINLVLFDRLEAHQEELAAKQISIRGGYPVETRVPNGKEIITGNADYALGYGSFLDDPFECICVIIQVKDLNVSRGSTGISQAVTYMMGLQQQCMSRKNPKTVDTVYGVVSDGVLWQFLRLNGNLLQLSGPFVILSPAACVAINQFLDYIRNSPATKGMGDFLAKKDDSLEGIEEFEILRPTPFEVKLAPIRPAASSLAQSHSDSNESGTGIKGKHCSQLT</sequence>
<dbReference type="VEuPathDB" id="FungiDB:C8Q69DRAFT_444144"/>
<dbReference type="EMBL" id="RCNU01000004">
    <property type="protein sequence ID" value="RWQ96404.1"/>
    <property type="molecule type" value="Genomic_DNA"/>
</dbReference>
<name>A0A443HXE0_BYSSP</name>
<reference evidence="2 3" key="1">
    <citation type="journal article" date="2018" name="Front. Microbiol.">
        <title>Genomic and genetic insights into a cosmopolitan fungus, Paecilomyces variotii (Eurotiales).</title>
        <authorList>
            <person name="Urquhart A.S."/>
            <person name="Mondo S.J."/>
            <person name="Makela M.R."/>
            <person name="Hane J.K."/>
            <person name="Wiebenga A."/>
            <person name="He G."/>
            <person name="Mihaltcheva S."/>
            <person name="Pangilinan J."/>
            <person name="Lipzen A."/>
            <person name="Barry K."/>
            <person name="de Vries R.P."/>
            <person name="Grigoriev I.V."/>
            <person name="Idnurm A."/>
        </authorList>
    </citation>
    <scope>NUCLEOTIDE SEQUENCE [LARGE SCALE GENOMIC DNA]</scope>
    <source>
        <strain evidence="2 3">CBS 101075</strain>
    </source>
</reference>
<dbReference type="AlphaFoldDB" id="A0A443HXE0"/>
<evidence type="ECO:0000313" key="2">
    <source>
        <dbReference type="EMBL" id="RWQ96404.1"/>
    </source>
</evidence>
<feature type="compositionally biased region" description="Polar residues" evidence="1">
    <location>
        <begin position="325"/>
        <end position="337"/>
    </location>
</feature>
<gene>
    <name evidence="2" type="ORF">C8Q69DRAFT_444144</name>
</gene>
<feature type="region of interest" description="Disordered" evidence="1">
    <location>
        <begin position="1"/>
        <end position="23"/>
    </location>
</feature>
<protein>
    <submittedName>
        <fullName evidence="2">Uncharacterized protein</fullName>
    </submittedName>
</protein>
<organism evidence="2 3">
    <name type="scientific">Byssochlamys spectabilis</name>
    <name type="common">Paecilomyces variotii</name>
    <dbReference type="NCBI Taxonomy" id="264951"/>
    <lineage>
        <taxon>Eukaryota</taxon>
        <taxon>Fungi</taxon>
        <taxon>Dikarya</taxon>
        <taxon>Ascomycota</taxon>
        <taxon>Pezizomycotina</taxon>
        <taxon>Eurotiomycetes</taxon>
        <taxon>Eurotiomycetidae</taxon>
        <taxon>Eurotiales</taxon>
        <taxon>Thermoascaceae</taxon>
        <taxon>Paecilomyces</taxon>
    </lineage>
</organism>
<evidence type="ECO:0000313" key="3">
    <source>
        <dbReference type="Proteomes" id="UP000283841"/>
    </source>
</evidence>
<comment type="caution">
    <text evidence="2">The sequence shown here is derived from an EMBL/GenBank/DDBJ whole genome shotgun (WGS) entry which is preliminary data.</text>
</comment>
<dbReference type="RefSeq" id="XP_028486049.1">
    <property type="nucleotide sequence ID" value="XM_028628975.1"/>
</dbReference>
<dbReference type="STRING" id="264951.A0A443HXE0"/>
<evidence type="ECO:0000256" key="1">
    <source>
        <dbReference type="SAM" id="MobiDB-lite"/>
    </source>
</evidence>
<dbReference type="GeneID" id="39598252"/>
<accession>A0A443HXE0</accession>
<dbReference type="Proteomes" id="UP000283841">
    <property type="component" value="Unassembled WGS sequence"/>
</dbReference>
<proteinExistence type="predicted"/>
<feature type="region of interest" description="Disordered" evidence="1">
    <location>
        <begin position="325"/>
        <end position="349"/>
    </location>
</feature>
<keyword evidence="3" id="KW-1185">Reference proteome</keyword>